<dbReference type="AlphaFoldDB" id="A0A8X8LCJ1"/>
<accession>A0A8X8LCJ1</accession>
<dbReference type="Pfam" id="PF13578">
    <property type="entry name" value="Methyltransf_24"/>
    <property type="match status" value="1"/>
</dbReference>
<keyword evidence="2" id="KW-1185">Reference proteome</keyword>
<comment type="caution">
    <text evidence="1">The sequence shown here is derived from an EMBL/GenBank/DDBJ whole genome shotgun (WGS) entry which is preliminary data.</text>
</comment>
<keyword evidence="1" id="KW-0489">Methyltransferase</keyword>
<keyword evidence="1" id="KW-0808">Transferase</keyword>
<sequence length="265" mass="30601">MYSPLQLGIKYLKYYVTASNGKGHGVHSPFVFEFITRVLNDDRQFYAYQPIENLRKLLLADTRTVAVKDLGAGSRVEKTQSRLVKQIAHSSLKPARFSQLLFRMVDFYQPRIVLEMGTSLGVTTAYLAAAGNNARIITMEGAGEVAALAKKNFEKLQINNAEMLEGNFDDTLPGLLDREKRLDFVFIDGNHRYEPTVRYFHQLLPALHEYSILVFDDIHWSKEMEQAWNDICKHEAVNLTIDLFFIGLVFFRKENREKQHFSIRF</sequence>
<evidence type="ECO:0000313" key="2">
    <source>
        <dbReference type="Proteomes" id="UP000198711"/>
    </source>
</evidence>
<gene>
    <name evidence="1" type="ORF">SAMN05444410_101632</name>
</gene>
<dbReference type="InterPro" id="IPR029063">
    <property type="entry name" value="SAM-dependent_MTases_sf"/>
</dbReference>
<proteinExistence type="predicted"/>
<dbReference type="PANTHER" id="PTHR43167">
    <property type="entry name" value="PUTATIVE (AFU_ORTHOLOGUE AFUA_6G01830)-RELATED"/>
    <property type="match status" value="1"/>
</dbReference>
<reference evidence="1 2" key="1">
    <citation type="submission" date="2016-10" db="EMBL/GenBank/DDBJ databases">
        <authorList>
            <person name="Varghese N."/>
            <person name="Submissions S."/>
        </authorList>
    </citation>
    <scope>NUCLEOTIDE SEQUENCE [LARGE SCALE GENOMIC DNA]</scope>
    <source>
        <strain evidence="1 2">DSM 25353</strain>
    </source>
</reference>
<dbReference type="GO" id="GO:0008168">
    <property type="term" value="F:methyltransferase activity"/>
    <property type="evidence" value="ECO:0007669"/>
    <property type="project" value="UniProtKB-KW"/>
</dbReference>
<dbReference type="GO" id="GO:0032259">
    <property type="term" value="P:methylation"/>
    <property type="evidence" value="ECO:0007669"/>
    <property type="project" value="UniProtKB-KW"/>
</dbReference>
<organism evidence="1 2">
    <name type="scientific">Hydrobacter penzbergensis</name>
    <dbReference type="NCBI Taxonomy" id="1235997"/>
    <lineage>
        <taxon>Bacteria</taxon>
        <taxon>Pseudomonadati</taxon>
        <taxon>Bacteroidota</taxon>
        <taxon>Chitinophagia</taxon>
        <taxon>Chitinophagales</taxon>
        <taxon>Chitinophagaceae</taxon>
        <taxon>Hydrobacter</taxon>
    </lineage>
</organism>
<evidence type="ECO:0000313" key="1">
    <source>
        <dbReference type="EMBL" id="SDW25720.1"/>
    </source>
</evidence>
<dbReference type="PANTHER" id="PTHR43167:SF1">
    <property type="entry name" value="PUTATIVE (AFU_ORTHOLOGUE AFUA_6G01830)-RELATED"/>
    <property type="match status" value="1"/>
</dbReference>
<dbReference type="SUPFAM" id="SSF53335">
    <property type="entry name" value="S-adenosyl-L-methionine-dependent methyltransferases"/>
    <property type="match status" value="1"/>
</dbReference>
<protein>
    <submittedName>
        <fullName evidence="1">Methyltransferase domain-containing protein</fullName>
    </submittedName>
</protein>
<dbReference type="Proteomes" id="UP000198711">
    <property type="component" value="Unassembled WGS sequence"/>
</dbReference>
<dbReference type="RefSeq" id="WP_092721836.1">
    <property type="nucleotide sequence ID" value="NZ_FNNO01000001.1"/>
</dbReference>
<name>A0A8X8LCJ1_9BACT</name>
<dbReference type="Gene3D" id="3.40.50.150">
    <property type="entry name" value="Vaccinia Virus protein VP39"/>
    <property type="match status" value="1"/>
</dbReference>
<dbReference type="EMBL" id="FNNO01000001">
    <property type="protein sequence ID" value="SDW25720.1"/>
    <property type="molecule type" value="Genomic_DNA"/>
</dbReference>